<evidence type="ECO:0000313" key="3">
    <source>
        <dbReference type="Proteomes" id="UP000251341"/>
    </source>
</evidence>
<protein>
    <recommendedName>
        <fullName evidence="4">Porin</fullName>
    </recommendedName>
</protein>
<dbReference type="SUPFAM" id="SSF56935">
    <property type="entry name" value="Porins"/>
    <property type="match status" value="1"/>
</dbReference>
<organism evidence="2 3">
    <name type="scientific">Limnohabitans curvus</name>
    <dbReference type="NCBI Taxonomy" id="323423"/>
    <lineage>
        <taxon>Bacteria</taxon>
        <taxon>Pseudomonadati</taxon>
        <taxon>Pseudomonadota</taxon>
        <taxon>Betaproteobacteria</taxon>
        <taxon>Burkholderiales</taxon>
        <taxon>Comamonadaceae</taxon>
        <taxon>Limnohabitans</taxon>
    </lineage>
</organism>
<evidence type="ECO:0000256" key="1">
    <source>
        <dbReference type="SAM" id="SignalP"/>
    </source>
</evidence>
<gene>
    <name evidence="2" type="ORF">B9Z44_14745</name>
</gene>
<feature type="signal peptide" evidence="1">
    <location>
        <begin position="1"/>
        <end position="21"/>
    </location>
</feature>
<dbReference type="EMBL" id="NESP01000002">
    <property type="protein sequence ID" value="PUE56498.1"/>
    <property type="molecule type" value="Genomic_DNA"/>
</dbReference>
<keyword evidence="1" id="KW-0732">Signal</keyword>
<comment type="caution">
    <text evidence="2">The sequence shown here is derived from an EMBL/GenBank/DDBJ whole genome shotgun (WGS) entry which is preliminary data.</text>
</comment>
<dbReference type="Pfam" id="PF19577">
    <property type="entry name" value="DcaP"/>
    <property type="match status" value="1"/>
</dbReference>
<dbReference type="AlphaFoldDB" id="A0A315EI64"/>
<evidence type="ECO:0000313" key="2">
    <source>
        <dbReference type="EMBL" id="PUE56498.1"/>
    </source>
</evidence>
<name>A0A315EI64_9BURK</name>
<dbReference type="RefSeq" id="WP_108403027.1">
    <property type="nucleotide sequence ID" value="NZ_NESP01000002.1"/>
</dbReference>
<sequence length="386" mass="41188">MKRFCSALVATGLVFPLVAYANEAGAVQSENNIKFYGFVRFDGTHDLGSNNTANGDWASFLQSQPIEGSIDSKKRGGTYLTARTSRFGFDGKLAGGTVGFKLEGDFNGTTAEGGQTGRAANNGTGLRIRHAYVEIHNWLVGQTWSNYEDFAGLPETVQFNPSLTAAAPRQAQVRYTFNLPASQLSFAVENGGSYTSGASGADFDKGVDVTARWNKSGDWGHVSARMASVGYNTTDNSGVTHSARGYQAGLSGSTVVPTGKFVYGAFTGNGGGRYAWGSLFQGAVLTNSGISLFKSHGSHVGYTHNWSGTQRSNLAYSVVNFANNPNAIGNESNKKLSQMHVNLISNVAKNTELGVEYAYGKRTLMNPTGDNYGVEKRLNVALTTMF</sequence>
<dbReference type="Proteomes" id="UP000251341">
    <property type="component" value="Unassembled WGS sequence"/>
</dbReference>
<keyword evidence="3" id="KW-1185">Reference proteome</keyword>
<accession>A0A315EI64</accession>
<dbReference type="InterPro" id="IPR045748">
    <property type="entry name" value="DcaP"/>
</dbReference>
<reference evidence="2 3" key="1">
    <citation type="submission" date="2017-04" db="EMBL/GenBank/DDBJ databases">
        <title>Unexpected and diverse lifestyles within the genus Limnohabitans.</title>
        <authorList>
            <person name="Kasalicky V."/>
            <person name="Mehrshad M."/>
            <person name="Andrei S.-A."/>
            <person name="Salcher M."/>
            <person name="Kratochvilova H."/>
            <person name="Simek K."/>
            <person name="Ghai R."/>
        </authorList>
    </citation>
    <scope>NUCLEOTIDE SEQUENCE [LARGE SCALE GENOMIC DNA]</scope>
    <source>
        <strain evidence="2 3">MWH-C5</strain>
    </source>
</reference>
<feature type="chain" id="PRO_5016289654" description="Porin" evidence="1">
    <location>
        <begin position="22"/>
        <end position="386"/>
    </location>
</feature>
<proteinExistence type="predicted"/>
<evidence type="ECO:0008006" key="4">
    <source>
        <dbReference type="Google" id="ProtNLM"/>
    </source>
</evidence>